<organism evidence="1 3">
    <name type="scientific">Flavobacterium columnare</name>
    <dbReference type="NCBI Taxonomy" id="996"/>
    <lineage>
        <taxon>Bacteria</taxon>
        <taxon>Pseudomonadati</taxon>
        <taxon>Bacteroidota</taxon>
        <taxon>Flavobacteriia</taxon>
        <taxon>Flavobacteriales</taxon>
        <taxon>Flavobacteriaceae</taxon>
        <taxon>Flavobacterium</taxon>
    </lineage>
</organism>
<dbReference type="InterPro" id="IPR035093">
    <property type="entry name" value="RelE/ParE_toxin_dom_sf"/>
</dbReference>
<evidence type="ECO:0000313" key="2">
    <source>
        <dbReference type="EMBL" id="SPE77528.1"/>
    </source>
</evidence>
<keyword evidence="3" id="KW-1185">Reference proteome</keyword>
<reference evidence="2" key="1">
    <citation type="submission" date="2018-02" db="EMBL/GenBank/DDBJ databases">
        <authorList>
            <person name="Cohen D.B."/>
            <person name="Kent A.D."/>
        </authorList>
    </citation>
    <scope>NUCLEOTIDE SEQUENCE [LARGE SCALE GENOMIC DNA]</scope>
    <source>
        <strain evidence="2">CIP109753</strain>
    </source>
</reference>
<dbReference type="Proteomes" id="UP000288951">
    <property type="component" value="Unassembled WGS sequence"/>
</dbReference>
<dbReference type="OMA" id="NFRGTKQ"/>
<dbReference type="OrthoDB" id="963196at2"/>
<dbReference type="RefSeq" id="WP_014165373.1">
    <property type="nucleotide sequence ID" value="NZ_CP016277.1"/>
</dbReference>
<reference evidence="1" key="2">
    <citation type="submission" date="2018-12" db="EMBL/GenBank/DDBJ databases">
        <title>Draft genome sequence of Flaovobacterium columnare ARS1 isolated from channel catfish in Alabama.</title>
        <authorList>
            <person name="Cai W."/>
            <person name="Arias C."/>
        </authorList>
    </citation>
    <scope>NUCLEOTIDE SEQUENCE [LARGE SCALE GENOMIC DNA]</scope>
    <source>
        <strain evidence="1">ARS1</strain>
    </source>
</reference>
<protein>
    <submittedName>
        <fullName evidence="1">Type II toxin-antitoxin system RelE/ParE family toxin</fullName>
    </submittedName>
</protein>
<dbReference type="Proteomes" id="UP000238180">
    <property type="component" value="Unassembled WGS sequence"/>
</dbReference>
<dbReference type="EMBL" id="OLKH01000086">
    <property type="protein sequence ID" value="SPE77528.1"/>
    <property type="molecule type" value="Genomic_DNA"/>
</dbReference>
<gene>
    <name evidence="1" type="ORF">EH230_05105</name>
    <name evidence="2" type="ORF">FLACOL_01523</name>
</gene>
<dbReference type="Gene3D" id="3.30.2310.20">
    <property type="entry name" value="RelE-like"/>
    <property type="match status" value="1"/>
</dbReference>
<sequence length="97" mass="11500">MALKIYWTLQAEKGLENVLDYLESNWTINEIIQLEENINQVIRQIIIHPKLFPNSSKNKNVHKAIIDKNNYMVYRVNKSKKSIEIITFKSTKQKPEK</sequence>
<evidence type="ECO:0000313" key="3">
    <source>
        <dbReference type="Proteomes" id="UP000288951"/>
    </source>
</evidence>
<dbReference type="EMBL" id="RQSM01000003">
    <property type="protein sequence ID" value="RVU90330.1"/>
    <property type="molecule type" value="Genomic_DNA"/>
</dbReference>
<accession>A0A1V2YT89</accession>
<proteinExistence type="predicted"/>
<evidence type="ECO:0000313" key="1">
    <source>
        <dbReference type="EMBL" id="RVU90330.1"/>
    </source>
</evidence>
<name>A0A1V2YT89_9FLAO</name>
<dbReference type="AlphaFoldDB" id="A0A1V2YT89"/>